<reference evidence="2 3" key="1">
    <citation type="journal article" date="2010" name="Cell">
        <title>The genome of Naegleria gruberi illuminates early eukaryotic versatility.</title>
        <authorList>
            <person name="Fritz-Laylin L.K."/>
            <person name="Prochnik S.E."/>
            <person name="Ginger M.L."/>
            <person name="Dacks J.B."/>
            <person name="Carpenter M.L."/>
            <person name="Field M.C."/>
            <person name="Kuo A."/>
            <person name="Paredez A."/>
            <person name="Chapman J."/>
            <person name="Pham J."/>
            <person name="Shu S."/>
            <person name="Neupane R."/>
            <person name="Cipriano M."/>
            <person name="Mancuso J."/>
            <person name="Tu H."/>
            <person name="Salamov A."/>
            <person name="Lindquist E."/>
            <person name="Shapiro H."/>
            <person name="Lucas S."/>
            <person name="Grigoriev I.V."/>
            <person name="Cande W.Z."/>
            <person name="Fulton C."/>
            <person name="Rokhsar D.S."/>
            <person name="Dawson S.C."/>
        </authorList>
    </citation>
    <scope>NUCLEOTIDE SEQUENCE [LARGE SCALE GENOMIC DNA]</scope>
    <source>
        <strain evidence="2 3">NEG-M</strain>
    </source>
</reference>
<dbReference type="KEGG" id="ngr:NAEGRDRAFT_48520"/>
<dbReference type="EMBL" id="GG738863">
    <property type="protein sequence ID" value="EFC45490.1"/>
    <property type="molecule type" value="Genomic_DNA"/>
</dbReference>
<dbReference type="VEuPathDB" id="AmoebaDB:NAEGRDRAFT_48520"/>
<feature type="compositionally biased region" description="Polar residues" evidence="1">
    <location>
        <begin position="42"/>
        <end position="55"/>
    </location>
</feature>
<evidence type="ECO:0000256" key="1">
    <source>
        <dbReference type="SAM" id="MobiDB-lite"/>
    </source>
</evidence>
<proteinExistence type="predicted"/>
<feature type="region of interest" description="Disordered" evidence="1">
    <location>
        <begin position="24"/>
        <end position="72"/>
    </location>
</feature>
<dbReference type="OMA" id="NIPRISW"/>
<name>D2VCW0_NAEGR</name>
<keyword evidence="3" id="KW-1185">Reference proteome</keyword>
<feature type="compositionally biased region" description="Low complexity" evidence="1">
    <location>
        <begin position="31"/>
        <end position="41"/>
    </location>
</feature>
<dbReference type="AlphaFoldDB" id="D2VCW0"/>
<dbReference type="Proteomes" id="UP000006671">
    <property type="component" value="Unassembled WGS sequence"/>
</dbReference>
<dbReference type="OrthoDB" id="10258071at2759"/>
<evidence type="ECO:0000313" key="3">
    <source>
        <dbReference type="Proteomes" id="UP000006671"/>
    </source>
</evidence>
<evidence type="ECO:0000313" key="2">
    <source>
        <dbReference type="EMBL" id="EFC45490.1"/>
    </source>
</evidence>
<gene>
    <name evidence="2" type="ORF">NAEGRDRAFT_48520</name>
</gene>
<dbReference type="InterPro" id="IPR011990">
    <property type="entry name" value="TPR-like_helical_dom_sf"/>
</dbReference>
<organism evidence="3">
    <name type="scientific">Naegleria gruberi</name>
    <name type="common">Amoeba</name>
    <dbReference type="NCBI Taxonomy" id="5762"/>
    <lineage>
        <taxon>Eukaryota</taxon>
        <taxon>Discoba</taxon>
        <taxon>Heterolobosea</taxon>
        <taxon>Tetramitia</taxon>
        <taxon>Eutetramitia</taxon>
        <taxon>Vahlkampfiidae</taxon>
        <taxon>Naegleria</taxon>
    </lineage>
</organism>
<sequence>MGSIGGGLLIELLSGMNRSYSAPNRRIKIETPSSSTSLPSSENDATGKLTSSHSENTSRKQSNKNKSSTTQEMKEIQELSYNNFVKLKSMRMNRKVDKDLEEIKEEQQKHKQRWTEIQFMLTSVHEIDQYLIKNKFQISKEEAIHEFFKMMKFVLTYAEATQFMASKKMVGMVYSISKNVLKIIGNNPQSLRDVYNLICMIQFKNFSSLQIPCYQLAYGFKVLNDIEFAQSLFENHIAEILEVLIKKDQSFYCDYLMSAHLLLPTFSITHEHLVDKIFEISAKVIPKGALGSSAEEVHEKFKNQTKILPSQNSYGLFSCVRSLSEQIFQYMESLEKKTISKGKFDSELFIKSFRKIHEKGVYMDIHKYNFALEILVRNNSNNTMEFFEEIRNLEHIKPDTGTYCTLIKHYGKKLTEDDEQQLLTIYEEIKKKNLINQHLLTTFLSITKRHSQRFDRLREQVSSDLYGMKNLDSHSITELIHQSVLQGGITAGYSFFCSARETSKLNGNALSSSAYNIILQAVTNDLKQITLAFNILNYMLEDKVHPSDFILVSLLSIETKLRDLLYKPGEVDTEIVERLERYKHTLDLLLKDIIDDACQGKPVNFVVISAAMKRFKATKEYGTVIKIWRAVRARLPHKSKLDGSIYLIALSSCELSNDYKSFNDSLEFIMKENIPRISWQLYYYLISTLIAQKKVKLGDGALYERLFKFIFEKYTPLVCDVKNVQRIMPDIIEERWAIPPPTLTSLEIKVLDLAKKFQLVK</sequence>
<accession>D2VCW0</accession>
<dbReference type="GeneID" id="8857382"/>
<protein>
    <submittedName>
        <fullName evidence="2">Predicted protein</fullName>
    </submittedName>
</protein>
<dbReference type="InParanoid" id="D2VCW0"/>
<dbReference type="Gene3D" id="1.25.40.10">
    <property type="entry name" value="Tetratricopeptide repeat domain"/>
    <property type="match status" value="1"/>
</dbReference>
<dbReference type="RefSeq" id="XP_002678234.1">
    <property type="nucleotide sequence ID" value="XM_002678188.1"/>
</dbReference>